<evidence type="ECO:0000313" key="7">
    <source>
        <dbReference type="EMBL" id="OJJ33014.1"/>
    </source>
</evidence>
<dbReference type="GO" id="GO:0016836">
    <property type="term" value="F:hydro-lyase activity"/>
    <property type="evidence" value="ECO:0007669"/>
    <property type="project" value="InterPro"/>
</dbReference>
<dbReference type="STRING" id="1073089.A0A1L9RDN1"/>
<dbReference type="RefSeq" id="XP_040686691.1">
    <property type="nucleotide sequence ID" value="XM_040835942.1"/>
</dbReference>
<dbReference type="EMBL" id="KV878214">
    <property type="protein sequence ID" value="OJJ33014.1"/>
    <property type="molecule type" value="Genomic_DNA"/>
</dbReference>
<dbReference type="OrthoDB" id="419183at2759"/>
<sequence>MGVREAQSSLEVIFGHQLSTADTALTRQCLELLRQNLGVEFIEVTREDADKASGEGHGFVNLSTTSHPLQAIQTIANALSEIGRTRESEVLDHVLYLCSEDHELGGLSLSSDRQLSDADYEKVIFLVDSWLQATTHETALQPSNAGLSKAQEGRRPMTLSEKIFTEHMLPGKFSKGVKAGDVIRVSVDWILGSEVSWKGMVKTIDQVGAKQIWRNDRFWLVGDHIVDPRNKHLPNVKALVDKSEKAQKDYKLTEYQGQNYTILHTEFVRERAQPGMLAIGSDSHTCSAGAVGCMGIGLGAADVAMSLLTGVSWFRVPESIRIHVTGEPAFGIGGKDVILHIIGELKRNTVAADRIVEFGGPGTKYLSCDDRFAICNMCTEFGAITGLFVPDTVVQGYIDRRKRKLHKTESLYFRPDDNAVYADSFEIDLNKVQSYIALYPSPDNVVPVRECDPIAFDGVFIGACTTTEEDLILGALVLQVGLHENIPLKRGKRHVVFGSLPITKRLRELGIVDIYKQAGFEQSAPGCSFCVGMGADQAGAGETWLSSQNRNFKNRMGRGSFGNISSAAVVAASSFTMSLVDPGPSLEKVDRKLYGMLFRKSTSQQPDGLETIIYTEPQISARSTSTTQAGDNLLNMKTNESDQETDWIISSKVQTLGDFIDTDALAPSQYFMNYETDEDIAQHCLEHTHPEFRDAVRSGRKVVVVGEAFGCGSSREGAPRALMGLGVQCVIAKSFAFIYGRNQPTLGLLGITMRDPSFYEAASDGADIKIDVHKREICIGQQKWRFDLDGLEIKMLQNKGLAEAYKRFGKNVYDSLCDEDTGPVKNVDVEPEHVDKSLEW</sequence>
<name>A0A1L9RDN1_ASPWE</name>
<dbReference type="PANTHER" id="PTHR43822:SF2">
    <property type="entry name" value="HOMOACONITASE, MITOCHONDRIAL"/>
    <property type="match status" value="1"/>
</dbReference>
<dbReference type="GO" id="GO:0051536">
    <property type="term" value="F:iron-sulfur cluster binding"/>
    <property type="evidence" value="ECO:0007669"/>
    <property type="project" value="UniProtKB-KW"/>
</dbReference>
<evidence type="ECO:0000259" key="6">
    <source>
        <dbReference type="Pfam" id="PF00694"/>
    </source>
</evidence>
<dbReference type="SUPFAM" id="SSF53732">
    <property type="entry name" value="Aconitase iron-sulfur domain"/>
    <property type="match status" value="1"/>
</dbReference>
<feature type="domain" description="Aconitase/3-isopropylmalate dehydratase large subunit alpha/beta/alpha" evidence="5">
    <location>
        <begin position="187"/>
        <end position="452"/>
    </location>
</feature>
<organism evidence="7 8">
    <name type="scientific">Aspergillus wentii DTO 134E9</name>
    <dbReference type="NCBI Taxonomy" id="1073089"/>
    <lineage>
        <taxon>Eukaryota</taxon>
        <taxon>Fungi</taxon>
        <taxon>Dikarya</taxon>
        <taxon>Ascomycota</taxon>
        <taxon>Pezizomycotina</taxon>
        <taxon>Eurotiomycetes</taxon>
        <taxon>Eurotiomycetidae</taxon>
        <taxon>Eurotiales</taxon>
        <taxon>Aspergillaceae</taxon>
        <taxon>Aspergillus</taxon>
        <taxon>Aspergillus subgen. Cremei</taxon>
    </lineage>
</organism>
<evidence type="ECO:0000256" key="4">
    <source>
        <dbReference type="ARBA" id="ARBA00023239"/>
    </source>
</evidence>
<evidence type="ECO:0000313" key="8">
    <source>
        <dbReference type="Proteomes" id="UP000184383"/>
    </source>
</evidence>
<dbReference type="VEuPathDB" id="FungiDB:ASPWEDRAFT_43058"/>
<evidence type="ECO:0008006" key="9">
    <source>
        <dbReference type="Google" id="ProtNLM"/>
    </source>
</evidence>
<feature type="domain" description="Aconitase/3-isopropylmalate dehydratase large subunit alpha/beta/alpha" evidence="5">
    <location>
        <begin position="455"/>
        <end position="575"/>
    </location>
</feature>
<reference evidence="8" key="1">
    <citation type="journal article" date="2017" name="Genome Biol.">
        <title>Comparative genomics reveals high biological diversity and specific adaptations in the industrially and medically important fungal genus Aspergillus.</title>
        <authorList>
            <person name="de Vries R.P."/>
            <person name="Riley R."/>
            <person name="Wiebenga A."/>
            <person name="Aguilar-Osorio G."/>
            <person name="Amillis S."/>
            <person name="Uchima C.A."/>
            <person name="Anderluh G."/>
            <person name="Asadollahi M."/>
            <person name="Askin M."/>
            <person name="Barry K."/>
            <person name="Battaglia E."/>
            <person name="Bayram O."/>
            <person name="Benocci T."/>
            <person name="Braus-Stromeyer S.A."/>
            <person name="Caldana C."/>
            <person name="Canovas D."/>
            <person name="Cerqueira G.C."/>
            <person name="Chen F."/>
            <person name="Chen W."/>
            <person name="Choi C."/>
            <person name="Clum A."/>
            <person name="Dos Santos R.A."/>
            <person name="Damasio A.R."/>
            <person name="Diallinas G."/>
            <person name="Emri T."/>
            <person name="Fekete E."/>
            <person name="Flipphi M."/>
            <person name="Freyberg S."/>
            <person name="Gallo A."/>
            <person name="Gournas C."/>
            <person name="Habgood R."/>
            <person name="Hainaut M."/>
            <person name="Harispe M.L."/>
            <person name="Henrissat B."/>
            <person name="Hilden K.S."/>
            <person name="Hope R."/>
            <person name="Hossain A."/>
            <person name="Karabika E."/>
            <person name="Karaffa L."/>
            <person name="Karanyi Z."/>
            <person name="Krasevec N."/>
            <person name="Kuo A."/>
            <person name="Kusch H."/>
            <person name="LaButti K."/>
            <person name="Lagendijk E.L."/>
            <person name="Lapidus A."/>
            <person name="Levasseur A."/>
            <person name="Lindquist E."/>
            <person name="Lipzen A."/>
            <person name="Logrieco A.F."/>
            <person name="MacCabe A."/>
            <person name="Maekelae M.R."/>
            <person name="Malavazi I."/>
            <person name="Melin P."/>
            <person name="Meyer V."/>
            <person name="Mielnichuk N."/>
            <person name="Miskei M."/>
            <person name="Molnar A.P."/>
            <person name="Mule G."/>
            <person name="Ngan C.Y."/>
            <person name="Orejas M."/>
            <person name="Orosz E."/>
            <person name="Ouedraogo J.P."/>
            <person name="Overkamp K.M."/>
            <person name="Park H.-S."/>
            <person name="Perrone G."/>
            <person name="Piumi F."/>
            <person name="Punt P.J."/>
            <person name="Ram A.F."/>
            <person name="Ramon A."/>
            <person name="Rauscher S."/>
            <person name="Record E."/>
            <person name="Riano-Pachon D.M."/>
            <person name="Robert V."/>
            <person name="Roehrig J."/>
            <person name="Ruller R."/>
            <person name="Salamov A."/>
            <person name="Salih N.S."/>
            <person name="Samson R.A."/>
            <person name="Sandor E."/>
            <person name="Sanguinetti M."/>
            <person name="Schuetze T."/>
            <person name="Sepcic K."/>
            <person name="Shelest E."/>
            <person name="Sherlock G."/>
            <person name="Sophianopoulou V."/>
            <person name="Squina F.M."/>
            <person name="Sun H."/>
            <person name="Susca A."/>
            <person name="Todd R.B."/>
            <person name="Tsang A."/>
            <person name="Unkles S.E."/>
            <person name="van de Wiele N."/>
            <person name="van Rossen-Uffink D."/>
            <person name="Oliveira J.V."/>
            <person name="Vesth T.C."/>
            <person name="Visser J."/>
            <person name="Yu J.-H."/>
            <person name="Zhou M."/>
            <person name="Andersen M.R."/>
            <person name="Archer D.B."/>
            <person name="Baker S.E."/>
            <person name="Benoit I."/>
            <person name="Brakhage A.A."/>
            <person name="Braus G.H."/>
            <person name="Fischer R."/>
            <person name="Frisvad J.C."/>
            <person name="Goldman G.H."/>
            <person name="Houbraken J."/>
            <person name="Oakley B."/>
            <person name="Pocsi I."/>
            <person name="Scazzocchio C."/>
            <person name="Seiboth B."/>
            <person name="vanKuyk P.A."/>
            <person name="Wortman J."/>
            <person name="Dyer P.S."/>
            <person name="Grigoriev I.V."/>
        </authorList>
    </citation>
    <scope>NUCLEOTIDE SEQUENCE [LARGE SCALE GENOMIC DNA]</scope>
    <source>
        <strain evidence="8">DTO 134E9</strain>
    </source>
</reference>
<keyword evidence="1" id="KW-0479">Metal-binding</keyword>
<dbReference type="InterPro" id="IPR015928">
    <property type="entry name" value="Aconitase/3IPM_dehydase_swvl"/>
</dbReference>
<keyword evidence="4" id="KW-0456">Lyase</keyword>
<dbReference type="GO" id="GO:0170038">
    <property type="term" value="P:proteinogenic amino acid biosynthetic process"/>
    <property type="evidence" value="ECO:0007669"/>
    <property type="project" value="UniProtKB-ARBA"/>
</dbReference>
<dbReference type="GO" id="GO:0170034">
    <property type="term" value="P:L-amino acid biosynthetic process"/>
    <property type="evidence" value="ECO:0007669"/>
    <property type="project" value="UniProtKB-ARBA"/>
</dbReference>
<evidence type="ECO:0000256" key="3">
    <source>
        <dbReference type="ARBA" id="ARBA00023014"/>
    </source>
</evidence>
<dbReference type="NCBIfam" id="TIGR02087">
    <property type="entry name" value="LEUD_arch"/>
    <property type="match status" value="1"/>
</dbReference>
<dbReference type="Proteomes" id="UP000184383">
    <property type="component" value="Unassembled WGS sequence"/>
</dbReference>
<evidence type="ECO:0000256" key="2">
    <source>
        <dbReference type="ARBA" id="ARBA00023004"/>
    </source>
</evidence>
<keyword evidence="3" id="KW-0411">Iron-sulfur</keyword>
<dbReference type="InterPro" id="IPR036008">
    <property type="entry name" value="Aconitase_4Fe-4S_dom"/>
</dbReference>
<dbReference type="Gene3D" id="3.20.19.10">
    <property type="entry name" value="Aconitase, domain 4"/>
    <property type="match status" value="1"/>
</dbReference>
<dbReference type="PRINTS" id="PR00415">
    <property type="entry name" value="ACONITASE"/>
</dbReference>
<dbReference type="InterPro" id="IPR050067">
    <property type="entry name" value="IPM_dehydratase_rel_enz"/>
</dbReference>
<dbReference type="InterPro" id="IPR001030">
    <property type="entry name" value="Acoase/IPM_deHydtase_lsu_aba"/>
</dbReference>
<proteinExistence type="predicted"/>
<protein>
    <recommendedName>
        <fullName evidence="9">Aconitase/3-isopropylmalate dehydratase large subunit alpha/beta/alpha domain-containing protein</fullName>
    </recommendedName>
</protein>
<dbReference type="AlphaFoldDB" id="A0A1L9RDN1"/>
<dbReference type="InterPro" id="IPR000573">
    <property type="entry name" value="AconitaseA/IPMdHydase_ssu_swvl"/>
</dbReference>
<dbReference type="InterPro" id="IPR011827">
    <property type="entry name" value="LeuD_type2/HacB/DmdB"/>
</dbReference>
<dbReference type="Gene3D" id="3.30.499.10">
    <property type="entry name" value="Aconitase, domain 3"/>
    <property type="match status" value="2"/>
</dbReference>
<gene>
    <name evidence="7" type="ORF">ASPWEDRAFT_43058</name>
</gene>
<accession>A0A1L9RDN1</accession>
<keyword evidence="8" id="KW-1185">Reference proteome</keyword>
<keyword evidence="2" id="KW-0408">Iron</keyword>
<dbReference type="GO" id="GO:0046872">
    <property type="term" value="F:metal ion binding"/>
    <property type="evidence" value="ECO:0007669"/>
    <property type="project" value="UniProtKB-KW"/>
</dbReference>
<evidence type="ECO:0000256" key="1">
    <source>
        <dbReference type="ARBA" id="ARBA00022723"/>
    </source>
</evidence>
<dbReference type="GeneID" id="63751790"/>
<dbReference type="InterPro" id="IPR015931">
    <property type="entry name" value="Acnase/IPM_dHydase_lsu_aba_1/3"/>
</dbReference>
<dbReference type="Pfam" id="PF00330">
    <property type="entry name" value="Aconitase"/>
    <property type="match status" value="2"/>
</dbReference>
<dbReference type="PANTHER" id="PTHR43822">
    <property type="entry name" value="HOMOACONITASE, MITOCHONDRIAL-RELATED"/>
    <property type="match status" value="1"/>
</dbReference>
<dbReference type="SUPFAM" id="SSF52016">
    <property type="entry name" value="LeuD/IlvD-like"/>
    <property type="match status" value="1"/>
</dbReference>
<evidence type="ECO:0000259" key="5">
    <source>
        <dbReference type="Pfam" id="PF00330"/>
    </source>
</evidence>
<dbReference type="Pfam" id="PF00694">
    <property type="entry name" value="Aconitase_C"/>
    <property type="match status" value="1"/>
</dbReference>
<feature type="domain" description="Aconitase A/isopropylmalate dehydratase small subunit swivel" evidence="6">
    <location>
        <begin position="689"/>
        <end position="754"/>
    </location>
</feature>